<dbReference type="InterPro" id="IPR051800">
    <property type="entry name" value="PqiA-PqiB_transport"/>
</dbReference>
<protein>
    <submittedName>
        <fullName evidence="9">Paraquat-inducible protein B</fullName>
    </submittedName>
</protein>
<dbReference type="RefSeq" id="WP_168054640.1">
    <property type="nucleotide sequence ID" value="NZ_JAAOZT010000005.1"/>
</dbReference>
<evidence type="ECO:0000256" key="4">
    <source>
        <dbReference type="ARBA" id="ARBA00022692"/>
    </source>
</evidence>
<dbReference type="EMBL" id="JACHHQ010000009">
    <property type="protein sequence ID" value="MBB5201981.1"/>
    <property type="molecule type" value="Genomic_DNA"/>
</dbReference>
<keyword evidence="3" id="KW-0997">Cell inner membrane</keyword>
<evidence type="ECO:0000313" key="10">
    <source>
        <dbReference type="Proteomes" id="UP000571084"/>
    </source>
</evidence>
<dbReference type="AlphaFoldDB" id="A0A840RZR6"/>
<keyword evidence="6 7" id="KW-0472">Membrane</keyword>
<evidence type="ECO:0000256" key="3">
    <source>
        <dbReference type="ARBA" id="ARBA00022519"/>
    </source>
</evidence>
<keyword evidence="5 7" id="KW-1133">Transmembrane helix</keyword>
<proteinExistence type="predicted"/>
<evidence type="ECO:0000256" key="1">
    <source>
        <dbReference type="ARBA" id="ARBA00004533"/>
    </source>
</evidence>
<name>A0A840RZR6_9BURK</name>
<evidence type="ECO:0000256" key="7">
    <source>
        <dbReference type="SAM" id="Phobius"/>
    </source>
</evidence>
<evidence type="ECO:0000256" key="5">
    <source>
        <dbReference type="ARBA" id="ARBA00022989"/>
    </source>
</evidence>
<evidence type="ECO:0000256" key="6">
    <source>
        <dbReference type="ARBA" id="ARBA00023136"/>
    </source>
</evidence>
<feature type="domain" description="Mce/MlaD" evidence="8">
    <location>
        <begin position="294"/>
        <end position="398"/>
    </location>
</feature>
<sequence>MTEEKETPAAPQLPTPKVKRQRNWLPSLVWLIPIVAALVGLILVAKIIIERGPVITVTFITAEGLEAGKTKVKYKDVDIGTVDKISLSRDHSHVIATIQLLKEAKSFTAEDARFWVVRPRVAASGISGLGTLLSGAYIGADAGNSEETKDTFIGLEVQPIVTRDSAGLRFLLHASDIGSLDIGSPIYYRRIKVGQVAAYDLDKDGKGVTLKIFINSPYEKFVGVNTRFWHASGFDMQISSSGFKLRTESLATVVLGGIAMQSPDDRIGPMAKEDTAFILAQDQSDAMKPADGPPQTVLLYFNQSLRGLSPGAVVDFRGVELGEVKSIGVEYDPKTRVFLMPVLVQIYPQRLGRHMVEEQKESPYSQEQRLQYMIGRGLRAQLRTGNLLTGQIYVALDFFPKASPVKVDVSKTPLELPTIPNSLDEIQSQVADIARKLSKVPFDQIGTDLQTTLGTLNRTLTNTEKLTGTLNTDIAPEVSAAMKDLRKTLSAAQQTLSSDAPLQQDIRQTLQELSRSAASLRVLTDYLERHPESLIRGKQEDNK</sequence>
<keyword evidence="4 7" id="KW-0812">Transmembrane</keyword>
<organism evidence="9 10">
    <name type="scientific">Glaciimonas immobilis</name>
    <dbReference type="NCBI Taxonomy" id="728004"/>
    <lineage>
        <taxon>Bacteria</taxon>
        <taxon>Pseudomonadati</taxon>
        <taxon>Pseudomonadota</taxon>
        <taxon>Betaproteobacteria</taxon>
        <taxon>Burkholderiales</taxon>
        <taxon>Oxalobacteraceae</taxon>
        <taxon>Glaciimonas</taxon>
    </lineage>
</organism>
<keyword evidence="10" id="KW-1185">Reference proteome</keyword>
<comment type="caution">
    <text evidence="9">The sequence shown here is derived from an EMBL/GenBank/DDBJ whole genome shotgun (WGS) entry which is preliminary data.</text>
</comment>
<evidence type="ECO:0000313" key="9">
    <source>
        <dbReference type="EMBL" id="MBB5201981.1"/>
    </source>
</evidence>
<dbReference type="InterPro" id="IPR003399">
    <property type="entry name" value="Mce/MlaD"/>
</dbReference>
<evidence type="ECO:0000259" key="8">
    <source>
        <dbReference type="Pfam" id="PF02470"/>
    </source>
</evidence>
<dbReference type="Proteomes" id="UP000571084">
    <property type="component" value="Unassembled WGS sequence"/>
</dbReference>
<dbReference type="PANTHER" id="PTHR30462:SF0">
    <property type="entry name" value="INTERMEMBRANE TRANSPORT PROTEIN YEBT"/>
    <property type="match status" value="1"/>
</dbReference>
<gene>
    <name evidence="9" type="ORF">HNR39_003843</name>
</gene>
<comment type="subcellular location">
    <subcellularLocation>
        <location evidence="1">Cell inner membrane</location>
    </subcellularLocation>
</comment>
<feature type="transmembrane region" description="Helical" evidence="7">
    <location>
        <begin position="28"/>
        <end position="49"/>
    </location>
</feature>
<dbReference type="PANTHER" id="PTHR30462">
    <property type="entry name" value="INTERMEMBRANE TRANSPORT PROTEIN PQIB-RELATED"/>
    <property type="match status" value="1"/>
</dbReference>
<evidence type="ECO:0000256" key="2">
    <source>
        <dbReference type="ARBA" id="ARBA00022475"/>
    </source>
</evidence>
<feature type="domain" description="Mce/MlaD" evidence="8">
    <location>
        <begin position="168"/>
        <end position="227"/>
    </location>
</feature>
<dbReference type="GO" id="GO:0005886">
    <property type="term" value="C:plasma membrane"/>
    <property type="evidence" value="ECO:0007669"/>
    <property type="project" value="UniProtKB-SubCell"/>
</dbReference>
<dbReference type="Pfam" id="PF02470">
    <property type="entry name" value="MlaD"/>
    <property type="match status" value="3"/>
</dbReference>
<reference evidence="9 10" key="1">
    <citation type="submission" date="2020-08" db="EMBL/GenBank/DDBJ databases">
        <title>Genomic Encyclopedia of Type Strains, Phase IV (KMG-IV): sequencing the most valuable type-strain genomes for metagenomic binning, comparative biology and taxonomic classification.</title>
        <authorList>
            <person name="Goeker M."/>
        </authorList>
    </citation>
    <scope>NUCLEOTIDE SEQUENCE [LARGE SCALE GENOMIC DNA]</scope>
    <source>
        <strain evidence="9 10">DSM 23240</strain>
    </source>
</reference>
<accession>A0A840RZR6</accession>
<feature type="domain" description="Mce/MlaD" evidence="8">
    <location>
        <begin position="52"/>
        <end position="142"/>
    </location>
</feature>
<keyword evidence="2" id="KW-1003">Cell membrane</keyword>